<dbReference type="RefSeq" id="WP_323222405.1">
    <property type="nucleotide sequence ID" value="NZ_JAYGHT010000012.1"/>
</dbReference>
<evidence type="ECO:0008006" key="3">
    <source>
        <dbReference type="Google" id="ProtNLM"/>
    </source>
</evidence>
<evidence type="ECO:0000313" key="1">
    <source>
        <dbReference type="EMBL" id="MEA5518613.1"/>
    </source>
</evidence>
<evidence type="ECO:0000313" key="2">
    <source>
        <dbReference type="Proteomes" id="UP001301728"/>
    </source>
</evidence>
<organism evidence="1 2">
    <name type="scientific">Limnoraphis robusta CCNP1315</name>
    <dbReference type="NCBI Taxonomy" id="3110306"/>
    <lineage>
        <taxon>Bacteria</taxon>
        <taxon>Bacillati</taxon>
        <taxon>Cyanobacteriota</taxon>
        <taxon>Cyanophyceae</taxon>
        <taxon>Oscillatoriophycideae</taxon>
        <taxon>Oscillatoriales</taxon>
        <taxon>Sirenicapillariaceae</taxon>
        <taxon>Limnoraphis</taxon>
    </lineage>
</organism>
<dbReference type="EMBL" id="JAYGHT010000012">
    <property type="protein sequence ID" value="MEA5518613.1"/>
    <property type="molecule type" value="Genomic_DNA"/>
</dbReference>
<accession>A0ABU5TVN9</accession>
<name>A0ABU5TVN9_9CYAN</name>
<dbReference type="Proteomes" id="UP001301728">
    <property type="component" value="Unassembled WGS sequence"/>
</dbReference>
<proteinExistence type="predicted"/>
<protein>
    <recommendedName>
        <fullName evidence="3">Transposase</fullName>
    </recommendedName>
</protein>
<keyword evidence="2" id="KW-1185">Reference proteome</keyword>
<reference evidence="1 2" key="1">
    <citation type="submission" date="2023-12" db="EMBL/GenBank/DDBJ databases">
        <title>Baltic Sea Cyanobacteria.</title>
        <authorList>
            <person name="Delbaje E."/>
            <person name="Fewer D.P."/>
            <person name="Shishido T.K."/>
        </authorList>
    </citation>
    <scope>NUCLEOTIDE SEQUENCE [LARGE SCALE GENOMIC DNA]</scope>
    <source>
        <strain evidence="1 2">CCNP 1315</strain>
    </source>
</reference>
<gene>
    <name evidence="1" type="ORF">VB854_06585</name>
</gene>
<sequence length="75" mass="8976">MNNCPCCSTKMLRHIRQAQIYWYCSHCKQEMPNLTDWQPINVILNNFRTYSCENPMNFSEQCLKINVKQEETVQS</sequence>
<comment type="caution">
    <text evidence="1">The sequence shown here is derived from an EMBL/GenBank/DDBJ whole genome shotgun (WGS) entry which is preliminary data.</text>
</comment>